<keyword evidence="1" id="KW-0812">Transmembrane</keyword>
<reference evidence="2 3" key="1">
    <citation type="submission" date="2020-08" db="EMBL/GenBank/DDBJ databases">
        <title>Genome public.</title>
        <authorList>
            <person name="Liu C."/>
            <person name="Sun Q."/>
        </authorList>
    </citation>
    <scope>NUCLEOTIDE SEQUENCE [LARGE SCALE GENOMIC DNA]</scope>
    <source>
        <strain evidence="2 3">NSJ-6</strain>
    </source>
</reference>
<gene>
    <name evidence="2" type="ORF">H8S20_03450</name>
</gene>
<keyword evidence="3" id="KW-1185">Reference proteome</keyword>
<evidence type="ECO:0000313" key="3">
    <source>
        <dbReference type="Proteomes" id="UP000596929"/>
    </source>
</evidence>
<protein>
    <submittedName>
        <fullName evidence="2">Uncharacterized protein</fullName>
    </submittedName>
</protein>
<evidence type="ECO:0000313" key="2">
    <source>
        <dbReference type="EMBL" id="MBC5627942.1"/>
    </source>
</evidence>
<dbReference type="EMBL" id="JACOOO010000004">
    <property type="protein sequence ID" value="MBC5627942.1"/>
    <property type="molecule type" value="Genomic_DNA"/>
</dbReference>
<dbReference type="Proteomes" id="UP000596929">
    <property type="component" value="Unassembled WGS sequence"/>
</dbReference>
<sequence length="447" mass="50952">MRKSNYQESMSKIKASDKFKTDTIKKMQEELEKQNGKYEDNTEILNKKNNTKYKGFLGAAACFALIIILVVADNKNINILAVNEVIKDNKSNENILSELPKLKVYNTLSGGMGFEGYLAHDIDELSNSNPWVTSKNISTMPVFKNMHYVNYKSGSPIPEGYLNSEEMIKKAEEIAVLLNIEVSEVYTSPTKEDIDSYKDKTGEDLNQKPYEAVAKGDGVEVSVMSTGEITIKFIEGIELDSKYNFTHTDTSKEEAEKVLDYLIEEYSQLIDMDNPAKDLFGDYNIYDQQSFRYNVYDNSGSIIDKILNYNFNTVNFAPDGKGKLGYISILNTNITEKVGDYPIINEDEARTLLIEGKCTSTVPAEFPGEEYIKKVELVYRKSHTEENLMPYYRFYVELPDMKMDNGLKNFGAFYVPAVKAEYITYESNKSSKITIEEFERRESGNKN</sequence>
<keyword evidence="1" id="KW-0472">Membrane</keyword>
<organism evidence="2 3">
    <name type="scientific">Clostridium hominis</name>
    <dbReference type="NCBI Taxonomy" id="2763036"/>
    <lineage>
        <taxon>Bacteria</taxon>
        <taxon>Bacillati</taxon>
        <taxon>Bacillota</taxon>
        <taxon>Clostridia</taxon>
        <taxon>Eubacteriales</taxon>
        <taxon>Clostridiaceae</taxon>
        <taxon>Clostridium</taxon>
    </lineage>
</organism>
<accession>A0ABR7D9Q6</accession>
<proteinExistence type="predicted"/>
<keyword evidence="1" id="KW-1133">Transmembrane helix</keyword>
<feature type="transmembrane region" description="Helical" evidence="1">
    <location>
        <begin position="55"/>
        <end position="72"/>
    </location>
</feature>
<evidence type="ECO:0000256" key="1">
    <source>
        <dbReference type="SAM" id="Phobius"/>
    </source>
</evidence>
<comment type="caution">
    <text evidence="2">The sequence shown here is derived from an EMBL/GenBank/DDBJ whole genome shotgun (WGS) entry which is preliminary data.</text>
</comment>
<name>A0ABR7D9Q6_9CLOT</name>